<dbReference type="AlphaFoldDB" id="A0A511BAC2"/>
<gene>
    <name evidence="2" type="ORF">GKA01_18790</name>
</gene>
<comment type="caution">
    <text evidence="2">The sequence shown here is derived from an EMBL/GenBank/DDBJ whole genome shotgun (WGS) entry which is preliminary data.</text>
</comment>
<protein>
    <submittedName>
        <fullName evidence="2">Competence damage-inducible protein A</fullName>
    </submittedName>
</protein>
<dbReference type="OrthoDB" id="9801454at2"/>
<keyword evidence="3" id="KW-1185">Reference proteome</keyword>
<proteinExistence type="predicted"/>
<dbReference type="Proteomes" id="UP000321079">
    <property type="component" value="Unassembled WGS sequence"/>
</dbReference>
<sequence length="161" mass="16710">MPDNDLPVLAQKVLETLRQSGRRLVTVESCTGGLISATLSDLPGSSEVLEGSFVTYSNDLKTSAVGVPETILRLFGAVSLQTAEAMARGGLSHALNADLALSVTGIAGPGGGTISKPVGTVCFALASRSGLAISVQKHFMGDRQTVRRLSVREALLMVLES</sequence>
<dbReference type="NCBIfam" id="TIGR00199">
    <property type="entry name" value="PncC_domain"/>
    <property type="match status" value="1"/>
</dbReference>
<dbReference type="InterPro" id="IPR036653">
    <property type="entry name" value="CinA-like_C"/>
</dbReference>
<dbReference type="Pfam" id="PF02464">
    <property type="entry name" value="CinA"/>
    <property type="match status" value="1"/>
</dbReference>
<dbReference type="SUPFAM" id="SSF142433">
    <property type="entry name" value="CinA-like"/>
    <property type="match status" value="1"/>
</dbReference>
<organism evidence="2 3">
    <name type="scientific">Gluconobacter kanchanaburiensis NBRC 103587</name>
    <dbReference type="NCBI Taxonomy" id="1307948"/>
    <lineage>
        <taxon>Bacteria</taxon>
        <taxon>Pseudomonadati</taxon>
        <taxon>Pseudomonadota</taxon>
        <taxon>Alphaproteobacteria</taxon>
        <taxon>Acetobacterales</taxon>
        <taxon>Acetobacteraceae</taxon>
        <taxon>Gluconobacter</taxon>
    </lineage>
</organism>
<accession>A0A511BAC2</accession>
<feature type="domain" description="CinA C-terminal" evidence="1">
    <location>
        <begin position="9"/>
        <end position="160"/>
    </location>
</feature>
<dbReference type="Gene3D" id="3.90.950.20">
    <property type="entry name" value="CinA-like"/>
    <property type="match status" value="1"/>
</dbReference>
<evidence type="ECO:0000313" key="2">
    <source>
        <dbReference type="EMBL" id="GEK96682.1"/>
    </source>
</evidence>
<dbReference type="EMBL" id="BJVA01000010">
    <property type="protein sequence ID" value="GEK96682.1"/>
    <property type="molecule type" value="Genomic_DNA"/>
</dbReference>
<reference evidence="2 3" key="1">
    <citation type="submission" date="2019-07" db="EMBL/GenBank/DDBJ databases">
        <title>Whole genome shotgun sequence of Gluconobacter kanchanaburiensis NBRC 103587.</title>
        <authorList>
            <person name="Hosoyama A."/>
            <person name="Uohara A."/>
            <person name="Ohji S."/>
            <person name="Ichikawa N."/>
        </authorList>
    </citation>
    <scope>NUCLEOTIDE SEQUENCE [LARGE SCALE GENOMIC DNA]</scope>
    <source>
        <strain evidence="2 3">NBRC 103587</strain>
    </source>
</reference>
<evidence type="ECO:0000259" key="1">
    <source>
        <dbReference type="Pfam" id="PF02464"/>
    </source>
</evidence>
<dbReference type="InterPro" id="IPR008136">
    <property type="entry name" value="CinA_C"/>
</dbReference>
<dbReference type="RefSeq" id="WP_146861931.1">
    <property type="nucleotide sequence ID" value="NZ_BARK01000054.1"/>
</dbReference>
<evidence type="ECO:0000313" key="3">
    <source>
        <dbReference type="Proteomes" id="UP000321079"/>
    </source>
</evidence>
<name>A0A511BAC2_9PROT</name>